<comment type="caution">
    <text evidence="1">The sequence shown here is derived from an EMBL/GenBank/DDBJ whole genome shotgun (WGS) entry which is preliminary data.</text>
</comment>
<gene>
    <name evidence="1" type="ORF">PVL29_018392</name>
</gene>
<evidence type="ECO:0000313" key="1">
    <source>
        <dbReference type="EMBL" id="KAJ9682462.1"/>
    </source>
</evidence>
<dbReference type="Proteomes" id="UP001168098">
    <property type="component" value="Unassembled WGS sequence"/>
</dbReference>
<evidence type="ECO:0000313" key="2">
    <source>
        <dbReference type="Proteomes" id="UP001168098"/>
    </source>
</evidence>
<keyword evidence="2" id="KW-1185">Reference proteome</keyword>
<dbReference type="EMBL" id="JARBHA010000014">
    <property type="protein sequence ID" value="KAJ9682462.1"/>
    <property type="molecule type" value="Genomic_DNA"/>
</dbReference>
<accession>A0AA39DHK8</accession>
<organism evidence="1 2">
    <name type="scientific">Vitis rotundifolia</name>
    <name type="common">Muscadine grape</name>
    <dbReference type="NCBI Taxonomy" id="103349"/>
    <lineage>
        <taxon>Eukaryota</taxon>
        <taxon>Viridiplantae</taxon>
        <taxon>Streptophyta</taxon>
        <taxon>Embryophyta</taxon>
        <taxon>Tracheophyta</taxon>
        <taxon>Spermatophyta</taxon>
        <taxon>Magnoliopsida</taxon>
        <taxon>eudicotyledons</taxon>
        <taxon>Gunneridae</taxon>
        <taxon>Pentapetalae</taxon>
        <taxon>rosids</taxon>
        <taxon>Vitales</taxon>
        <taxon>Vitaceae</taxon>
        <taxon>Viteae</taxon>
        <taxon>Vitis</taxon>
    </lineage>
</organism>
<name>A0AA39DHK8_VITRO</name>
<dbReference type="AlphaFoldDB" id="A0AA39DHK8"/>
<protein>
    <submittedName>
        <fullName evidence="1">Uncharacterized protein</fullName>
    </submittedName>
</protein>
<reference evidence="1 2" key="1">
    <citation type="journal article" date="2023" name="BMC Biotechnol.">
        <title>Vitis rotundifolia cv Carlos genome sequencing.</title>
        <authorList>
            <person name="Huff M."/>
            <person name="Hulse-Kemp A."/>
            <person name="Scheffler B."/>
            <person name="Youngblood R."/>
            <person name="Simpson S."/>
            <person name="Babiker E."/>
            <person name="Staton M."/>
        </authorList>
    </citation>
    <scope>NUCLEOTIDE SEQUENCE [LARGE SCALE GENOMIC DNA]</scope>
    <source>
        <tissue evidence="1">Leaf</tissue>
    </source>
</reference>
<proteinExistence type="predicted"/>
<sequence length="87" mass="10152">MELSIANHGAKNDLIIDYDKNSIKPIQESMMINTTPIKISARDKKKEEKNAKPTQENERCWFSLKELEEKKYHFPDSDVPSMLEDLL</sequence>